<dbReference type="Gene3D" id="2.60.40.380">
    <property type="entry name" value="Purple acid phosphatase-like, N-terminal"/>
    <property type="match status" value="1"/>
</dbReference>
<feature type="chain" id="PRO_5021851644" evidence="1">
    <location>
        <begin position="28"/>
        <end position="521"/>
    </location>
</feature>
<accession>A0A562QZ86</accession>
<dbReference type="InterPro" id="IPR029052">
    <property type="entry name" value="Metallo-depent_PP-like"/>
</dbReference>
<keyword evidence="5" id="KW-1185">Reference proteome</keyword>
<proteinExistence type="predicted"/>
<dbReference type="Gene3D" id="3.60.21.70">
    <property type="entry name" value="PhoD-like phosphatase"/>
    <property type="match status" value="1"/>
</dbReference>
<feature type="signal peptide" evidence="1">
    <location>
        <begin position="1"/>
        <end position="27"/>
    </location>
</feature>
<dbReference type="CDD" id="cd07389">
    <property type="entry name" value="MPP_PhoD"/>
    <property type="match status" value="1"/>
</dbReference>
<dbReference type="PANTHER" id="PTHR43606:SF2">
    <property type="entry name" value="ALKALINE PHOSPHATASE FAMILY PROTEIN (AFU_ORTHOLOGUE AFUA_5G03860)"/>
    <property type="match status" value="1"/>
</dbReference>
<feature type="domain" description="PhoD-like phosphatase metallophosphatase" evidence="2">
    <location>
        <begin position="147"/>
        <end position="487"/>
    </location>
</feature>
<dbReference type="PANTHER" id="PTHR43606">
    <property type="entry name" value="PHOSPHATASE, PUTATIVE (AFU_ORTHOLOGUE AFUA_6G08710)-RELATED"/>
    <property type="match status" value="1"/>
</dbReference>
<dbReference type="Proteomes" id="UP000318431">
    <property type="component" value="Unassembled WGS sequence"/>
</dbReference>
<name>A0A562QZ86_9BURK</name>
<dbReference type="OrthoDB" id="327733at2"/>
<dbReference type="InterPro" id="IPR006311">
    <property type="entry name" value="TAT_signal"/>
</dbReference>
<dbReference type="InterPro" id="IPR018946">
    <property type="entry name" value="PhoD-like_MPP"/>
</dbReference>
<dbReference type="PROSITE" id="PS51318">
    <property type="entry name" value="TAT"/>
    <property type="match status" value="1"/>
</dbReference>
<organism evidence="4 5">
    <name type="scientific">Pseudoduganella lurida</name>
    <dbReference type="NCBI Taxonomy" id="1036180"/>
    <lineage>
        <taxon>Bacteria</taxon>
        <taxon>Pseudomonadati</taxon>
        <taxon>Pseudomonadota</taxon>
        <taxon>Betaproteobacteria</taxon>
        <taxon>Burkholderiales</taxon>
        <taxon>Oxalobacteraceae</taxon>
        <taxon>Telluria group</taxon>
        <taxon>Pseudoduganella</taxon>
    </lineage>
</organism>
<dbReference type="InterPro" id="IPR032093">
    <property type="entry name" value="PhoD_N"/>
</dbReference>
<reference evidence="4 5" key="1">
    <citation type="journal article" date="2015" name="Stand. Genomic Sci.">
        <title>Genomic Encyclopedia of Bacterial and Archaeal Type Strains, Phase III: the genomes of soil and plant-associated and newly described type strains.</title>
        <authorList>
            <person name="Whitman W.B."/>
            <person name="Woyke T."/>
            <person name="Klenk H.P."/>
            <person name="Zhou Y."/>
            <person name="Lilburn T.G."/>
            <person name="Beck B.J."/>
            <person name="De Vos P."/>
            <person name="Vandamme P."/>
            <person name="Eisen J.A."/>
            <person name="Garrity G."/>
            <person name="Hugenholtz P."/>
            <person name="Kyrpides N.C."/>
        </authorList>
    </citation>
    <scope>NUCLEOTIDE SEQUENCE [LARGE SCALE GENOMIC DNA]</scope>
    <source>
        <strain evidence="4 5">CGMCC 1.10822</strain>
    </source>
</reference>
<dbReference type="AlphaFoldDB" id="A0A562QZ86"/>
<dbReference type="InterPro" id="IPR052900">
    <property type="entry name" value="Phospholipid_Metab_Enz"/>
</dbReference>
<comment type="caution">
    <text evidence="4">The sequence shown here is derived from an EMBL/GenBank/DDBJ whole genome shotgun (WGS) entry which is preliminary data.</text>
</comment>
<gene>
    <name evidence="4" type="ORF">IP91_04536</name>
</gene>
<dbReference type="InterPro" id="IPR038607">
    <property type="entry name" value="PhoD-like_sf"/>
</dbReference>
<evidence type="ECO:0000313" key="4">
    <source>
        <dbReference type="EMBL" id="TWI61456.1"/>
    </source>
</evidence>
<sequence length="521" mass="57830">MHGRRQLLLTGARVAGLAALAPFLPVAGAPRNQPYPFTLGVASGSPLPDSVVLWTRILFDPLNAAATPPVAFAVRWEVAEDEAFRRIAARGSATASPALAHSVHVDAKGLRPDRWYWYRFMLGDAVSAIGRTRTAPPPDAMPASLRLAVASCQHWEFGHYAAHRHIAQAAPDLVAFLGDYIYEWGAYSRQHPARAVRRDESFTLDQYRARYAHYKTDPDLQAAHLVAPWILTWDDHEVANDYGGLRDELLSPDFAARRAAAYQAYCEHQPLRFAARGFDDVRMVQRYDWGRLARFHVLDNRQYRSPQACPRPSRGGSNSVYRNACAMLADVRRTMLGAPQEAWLKEGLKSSPARWNVLAQQTLMAQSSQVELRRASDGRFWTDGWDGYPAARQRLLDAVRGSGAANPLVLSGDVHTFYAAELRRDPTRPSASSNPVVATEFCGTSVTSNSRPQERTAQYVAMNPHIRYGRSDRRGFMLFELTPARTSVLFQGLDDVRDPDSGLQTLARFAVEDGKAGMAGA</sequence>
<evidence type="ECO:0000259" key="3">
    <source>
        <dbReference type="Pfam" id="PF16655"/>
    </source>
</evidence>
<evidence type="ECO:0000256" key="1">
    <source>
        <dbReference type="SAM" id="SignalP"/>
    </source>
</evidence>
<dbReference type="Pfam" id="PF16655">
    <property type="entry name" value="PhoD_N"/>
    <property type="match status" value="1"/>
</dbReference>
<dbReference type="SUPFAM" id="SSF56300">
    <property type="entry name" value="Metallo-dependent phosphatases"/>
    <property type="match status" value="1"/>
</dbReference>
<protein>
    <submittedName>
        <fullName evidence="4">Alkaline phosphatase D</fullName>
    </submittedName>
</protein>
<dbReference type="RefSeq" id="WP_145652278.1">
    <property type="nucleotide sequence ID" value="NZ_VLLB01000011.1"/>
</dbReference>
<evidence type="ECO:0000313" key="5">
    <source>
        <dbReference type="Proteomes" id="UP000318431"/>
    </source>
</evidence>
<feature type="domain" description="Phospholipase D N-terminal" evidence="3">
    <location>
        <begin position="39"/>
        <end position="134"/>
    </location>
</feature>
<dbReference type="EMBL" id="VLLB01000011">
    <property type="protein sequence ID" value="TWI61456.1"/>
    <property type="molecule type" value="Genomic_DNA"/>
</dbReference>
<evidence type="ECO:0000259" key="2">
    <source>
        <dbReference type="Pfam" id="PF09423"/>
    </source>
</evidence>
<keyword evidence="1" id="KW-0732">Signal</keyword>
<dbReference type="Pfam" id="PF09423">
    <property type="entry name" value="PhoD"/>
    <property type="match status" value="1"/>
</dbReference>